<dbReference type="EMBL" id="CP016808">
    <property type="protein sequence ID" value="ANY69070.1"/>
    <property type="molecule type" value="Genomic_DNA"/>
</dbReference>
<sequence length="283" mass="31633">MKRLYAKEKLDEEEVDLEELERSLGEVWQVNRYLGGNPVLFKHLERLLRQTAIARRAQELELKFGQGAGLEQRAVLKQGIEQGAALSSEGKQRGWSGSETRPVQVDRVKIKLLDVATGLADIPMALEKWCSKRGMAVEIVGVDIHPKMVELAAKRTAHQKAIQVLQADGTALPFEDNSFDIVFSNLALHHLDDGEASSMLGEIDRVARVGWVVTDLERHQLALLSARMLAKFIWRSPVTKHDGPMSVQRSYTAKEAKELLVQAGVPAVVHRHFPFRLALVCHA</sequence>
<organism evidence="2">
    <name type="scientific">Paenibacillus sp. BIHB 4019</name>
    <dbReference type="NCBI Taxonomy" id="1870819"/>
    <lineage>
        <taxon>Bacteria</taxon>
        <taxon>Bacillati</taxon>
        <taxon>Bacillota</taxon>
        <taxon>Bacilli</taxon>
        <taxon>Bacillales</taxon>
        <taxon>Paenibacillaceae</taxon>
        <taxon>Paenibacillus</taxon>
    </lineage>
</organism>
<dbReference type="GO" id="GO:0008757">
    <property type="term" value="F:S-adenosylmethionine-dependent methyltransferase activity"/>
    <property type="evidence" value="ECO:0007669"/>
    <property type="project" value="InterPro"/>
</dbReference>
<dbReference type="PANTHER" id="PTHR43591:SF24">
    <property type="entry name" value="2-METHOXY-6-POLYPRENYL-1,4-BENZOQUINOL METHYLASE, MITOCHONDRIAL"/>
    <property type="match status" value="1"/>
</dbReference>
<evidence type="ECO:0000259" key="1">
    <source>
        <dbReference type="Pfam" id="PF08241"/>
    </source>
</evidence>
<gene>
    <name evidence="2" type="ORF">BBD42_23240</name>
</gene>
<name>A0A1B2DMY4_9BACL</name>
<reference evidence="2" key="1">
    <citation type="submission" date="2016-08" db="EMBL/GenBank/DDBJ databases">
        <title>Complete Genome Seqeunce of Paenibacillus sp. BIHB 4019 from tea rhizoplane.</title>
        <authorList>
            <person name="Thakur R."/>
            <person name="Swarnkar M.K."/>
            <person name="Gulati A."/>
        </authorList>
    </citation>
    <scope>NUCLEOTIDE SEQUENCE [LARGE SCALE GENOMIC DNA]</scope>
    <source>
        <strain evidence="2">BIHB4019</strain>
    </source>
</reference>
<dbReference type="PANTHER" id="PTHR43591">
    <property type="entry name" value="METHYLTRANSFERASE"/>
    <property type="match status" value="1"/>
</dbReference>
<dbReference type="InterPro" id="IPR013216">
    <property type="entry name" value="Methyltransf_11"/>
</dbReference>
<proteinExistence type="predicted"/>
<protein>
    <recommendedName>
        <fullName evidence="1">Methyltransferase type 11 domain-containing protein</fullName>
    </recommendedName>
</protein>
<dbReference type="Pfam" id="PF08241">
    <property type="entry name" value="Methyltransf_11"/>
    <property type="match status" value="1"/>
</dbReference>
<dbReference type="AlphaFoldDB" id="A0A1B2DMY4"/>
<feature type="domain" description="Methyltransferase type 11" evidence="1">
    <location>
        <begin position="129"/>
        <end position="209"/>
    </location>
</feature>
<dbReference type="InterPro" id="IPR029063">
    <property type="entry name" value="SAM-dependent_MTases_sf"/>
</dbReference>
<dbReference type="CDD" id="cd02440">
    <property type="entry name" value="AdoMet_MTases"/>
    <property type="match status" value="1"/>
</dbReference>
<accession>A0A1B2DMY4</accession>
<dbReference type="RefSeq" id="WP_099520122.1">
    <property type="nucleotide sequence ID" value="NZ_CP016808.1"/>
</dbReference>
<dbReference type="SUPFAM" id="SSF53335">
    <property type="entry name" value="S-adenosyl-L-methionine-dependent methyltransferases"/>
    <property type="match status" value="1"/>
</dbReference>
<evidence type="ECO:0000313" key="2">
    <source>
        <dbReference type="EMBL" id="ANY69070.1"/>
    </source>
</evidence>
<dbReference type="Gene3D" id="3.40.50.150">
    <property type="entry name" value="Vaccinia Virus protein VP39"/>
    <property type="match status" value="1"/>
</dbReference>